<dbReference type="RefSeq" id="WP_349662259.1">
    <property type="nucleotide sequence ID" value="NZ_JBEGDG010000041.1"/>
</dbReference>
<dbReference type="Proteomes" id="UP001478862">
    <property type="component" value="Unassembled WGS sequence"/>
</dbReference>
<organism evidence="2 3">
    <name type="scientific">Lysinibacillus zambalensis</name>
    <dbReference type="NCBI Taxonomy" id="3160866"/>
    <lineage>
        <taxon>Bacteria</taxon>
        <taxon>Bacillati</taxon>
        <taxon>Bacillota</taxon>
        <taxon>Bacilli</taxon>
        <taxon>Bacillales</taxon>
        <taxon>Bacillaceae</taxon>
        <taxon>Lysinibacillus</taxon>
    </lineage>
</organism>
<protein>
    <submittedName>
        <fullName evidence="2">Uncharacterized protein</fullName>
    </submittedName>
</protein>
<dbReference type="EMBL" id="JBEGDG010000041">
    <property type="protein sequence ID" value="MEQ6357974.1"/>
    <property type="molecule type" value="Genomic_DNA"/>
</dbReference>
<reference evidence="2 3" key="1">
    <citation type="submission" date="2024-06" db="EMBL/GenBank/DDBJ databases">
        <title>Lysinibacillus zambalefons sp. nov., a Novel Firmicute Isolated from the Poon Bato Zambales Hyperalkaline Spring.</title>
        <authorList>
            <person name="Aja J.A."/>
            <person name="Lazaro J.E.H."/>
            <person name="Llorin L.D."/>
            <person name="Lim K.R."/>
            <person name="Teodosio J."/>
            <person name="Dalisay D.S."/>
        </authorList>
    </citation>
    <scope>NUCLEOTIDE SEQUENCE [LARGE SCALE GENOMIC DNA]</scope>
    <source>
        <strain evidence="2 3">M3</strain>
    </source>
</reference>
<evidence type="ECO:0000256" key="1">
    <source>
        <dbReference type="SAM" id="Phobius"/>
    </source>
</evidence>
<feature type="transmembrane region" description="Helical" evidence="1">
    <location>
        <begin position="12"/>
        <end position="30"/>
    </location>
</feature>
<feature type="transmembrane region" description="Helical" evidence="1">
    <location>
        <begin position="42"/>
        <end position="59"/>
    </location>
</feature>
<proteinExistence type="predicted"/>
<gene>
    <name evidence="2" type="ORF">ABNX05_25600</name>
</gene>
<name>A0ABV1N2C0_9BACI</name>
<accession>A0ABV1N2C0</accession>
<sequence length="99" mass="11225">MIRLFLELIRIIVIFLVLGSMMGALVKLIYANLGINVDNTNGGWLVGISIFILFFVLYRNKFQFSGFYKGPGKEKLPKEVSNSLILCSILMLFIAPFFN</sequence>
<keyword evidence="3" id="KW-1185">Reference proteome</keyword>
<evidence type="ECO:0000313" key="3">
    <source>
        <dbReference type="Proteomes" id="UP001478862"/>
    </source>
</evidence>
<keyword evidence="1" id="KW-1133">Transmembrane helix</keyword>
<keyword evidence="1" id="KW-0812">Transmembrane</keyword>
<feature type="transmembrane region" description="Helical" evidence="1">
    <location>
        <begin position="80"/>
        <end position="98"/>
    </location>
</feature>
<keyword evidence="1" id="KW-0472">Membrane</keyword>
<comment type="caution">
    <text evidence="2">The sequence shown here is derived from an EMBL/GenBank/DDBJ whole genome shotgun (WGS) entry which is preliminary data.</text>
</comment>
<evidence type="ECO:0000313" key="2">
    <source>
        <dbReference type="EMBL" id="MEQ6357974.1"/>
    </source>
</evidence>